<dbReference type="KEGG" id="dae:Dtox_2572"/>
<dbReference type="HOGENOM" id="CLU_2011554_0_0_9"/>
<proteinExistence type="predicted"/>
<organism evidence="2 3">
    <name type="scientific">Desulfofarcimen acetoxidans (strain ATCC 49208 / DSM 771 / KCTC 5769 / VKM B-1644 / 5575)</name>
    <name type="common">Desulfotomaculum acetoxidans</name>
    <dbReference type="NCBI Taxonomy" id="485916"/>
    <lineage>
        <taxon>Bacteria</taxon>
        <taxon>Bacillati</taxon>
        <taxon>Bacillota</taxon>
        <taxon>Clostridia</taxon>
        <taxon>Eubacteriales</taxon>
        <taxon>Peptococcaceae</taxon>
        <taxon>Desulfofarcimen</taxon>
    </lineage>
</organism>
<gene>
    <name evidence="2" type="ordered locus">Dtox_2572</name>
</gene>
<dbReference type="AlphaFoldDB" id="C8W0W0"/>
<name>C8W0W0_DESAS</name>
<feature type="coiled-coil region" evidence="1">
    <location>
        <begin position="88"/>
        <end position="122"/>
    </location>
</feature>
<evidence type="ECO:0000313" key="2">
    <source>
        <dbReference type="EMBL" id="ACV63365.1"/>
    </source>
</evidence>
<dbReference type="RefSeq" id="WP_015758060.1">
    <property type="nucleotide sequence ID" value="NC_013216.1"/>
</dbReference>
<accession>C8W0W0</accession>
<evidence type="ECO:0000256" key="1">
    <source>
        <dbReference type="SAM" id="Coils"/>
    </source>
</evidence>
<protein>
    <submittedName>
        <fullName evidence="2">Uncharacterized protein</fullName>
    </submittedName>
</protein>
<dbReference type="EMBL" id="CP001720">
    <property type="protein sequence ID" value="ACV63365.1"/>
    <property type="molecule type" value="Genomic_DNA"/>
</dbReference>
<reference evidence="2 3" key="1">
    <citation type="journal article" date="2009" name="Stand. Genomic Sci.">
        <title>Complete genome sequence of Desulfotomaculum acetoxidans type strain (5575).</title>
        <authorList>
            <person name="Spring S."/>
            <person name="Lapidus A."/>
            <person name="Schroder M."/>
            <person name="Gleim D."/>
            <person name="Sims D."/>
            <person name="Meincke L."/>
            <person name="Glavina Del Rio T."/>
            <person name="Tice H."/>
            <person name="Copeland A."/>
            <person name="Cheng J.F."/>
            <person name="Lucas S."/>
            <person name="Chen F."/>
            <person name="Nolan M."/>
            <person name="Bruce D."/>
            <person name="Goodwin L."/>
            <person name="Pitluck S."/>
            <person name="Ivanova N."/>
            <person name="Mavromatis K."/>
            <person name="Mikhailova N."/>
            <person name="Pati A."/>
            <person name="Chen A."/>
            <person name="Palaniappan K."/>
            <person name="Land M."/>
            <person name="Hauser L."/>
            <person name="Chang Y.J."/>
            <person name="Jeffries C.D."/>
            <person name="Chain P."/>
            <person name="Saunders E."/>
            <person name="Brettin T."/>
            <person name="Detter J.C."/>
            <person name="Goker M."/>
            <person name="Bristow J."/>
            <person name="Eisen J.A."/>
            <person name="Markowitz V."/>
            <person name="Hugenholtz P."/>
            <person name="Kyrpides N.C."/>
            <person name="Klenk H.P."/>
            <person name="Han C."/>
        </authorList>
    </citation>
    <scope>NUCLEOTIDE SEQUENCE [LARGE SCALE GENOMIC DNA]</scope>
    <source>
        <strain evidence="3">ATCC 49208 / DSM 771 / VKM B-1644</strain>
    </source>
</reference>
<evidence type="ECO:0000313" key="3">
    <source>
        <dbReference type="Proteomes" id="UP000002217"/>
    </source>
</evidence>
<sequence>MIEQIDKWVKTNYSDKEIEKIRNINDYKVSSYHEFNELCISLDSLEKKYQKKVDDLNIIIKYIFEKIELLKWEGEIFKDEIILYKERLKNILEKQLQLEKQLSEVNNKKNGYKKIIERLKENQ</sequence>
<keyword evidence="3" id="KW-1185">Reference proteome</keyword>
<keyword evidence="1" id="KW-0175">Coiled coil</keyword>
<dbReference type="Proteomes" id="UP000002217">
    <property type="component" value="Chromosome"/>
</dbReference>
<dbReference type="STRING" id="485916.Dtox_2572"/>